<evidence type="ECO:0000256" key="1">
    <source>
        <dbReference type="SAM" id="Phobius"/>
    </source>
</evidence>
<name>A0ABX1G7E8_9MICC</name>
<evidence type="ECO:0000313" key="2">
    <source>
        <dbReference type="EMBL" id="NKG21491.1"/>
    </source>
</evidence>
<keyword evidence="3" id="KW-1185">Reference proteome</keyword>
<gene>
    <name evidence="2" type="ORF">HED64_12335</name>
</gene>
<feature type="transmembrane region" description="Helical" evidence="1">
    <location>
        <begin position="97"/>
        <end position="117"/>
    </location>
</feature>
<reference evidence="2 3" key="1">
    <citation type="submission" date="2020-04" db="EMBL/GenBank/DDBJ databases">
        <title>Paeniglutamicibacter sp. ANT13_2, a novel actinomycete isolated from sediment in Antarctica.</title>
        <authorList>
            <person name="Sakdapetsiri C."/>
            <person name="Pinyakong O."/>
        </authorList>
    </citation>
    <scope>NUCLEOTIDE SEQUENCE [LARGE SCALE GENOMIC DNA]</scope>
    <source>
        <strain evidence="2 3">ANT13_2</strain>
    </source>
</reference>
<organism evidence="2 3">
    <name type="scientific">Paeniglutamicibacter terrestris</name>
    <dbReference type="NCBI Taxonomy" id="2723403"/>
    <lineage>
        <taxon>Bacteria</taxon>
        <taxon>Bacillati</taxon>
        <taxon>Actinomycetota</taxon>
        <taxon>Actinomycetes</taxon>
        <taxon>Micrococcales</taxon>
        <taxon>Micrococcaceae</taxon>
        <taxon>Paeniglutamicibacter</taxon>
    </lineage>
</organism>
<feature type="transmembrane region" description="Helical" evidence="1">
    <location>
        <begin position="63"/>
        <end position="85"/>
    </location>
</feature>
<sequence length="147" mass="15847">MSTESTQPSAQAAAAMLQEAGRLGAAARTGASWPHICMLLGLGAISSLSLISFWLVGRFDQSLIVVPLLAMLAWLGIFMVMMLVFGRSTKRGFSKRWLSFMSIWAILWVIGVALGTTVAVNQLWFTLCIAGAITLNSVIGAWLEAQK</sequence>
<feature type="transmembrane region" description="Helical" evidence="1">
    <location>
        <begin position="36"/>
        <end position="57"/>
    </location>
</feature>
<evidence type="ECO:0000313" key="3">
    <source>
        <dbReference type="Proteomes" id="UP000746595"/>
    </source>
</evidence>
<dbReference type="Proteomes" id="UP000746595">
    <property type="component" value="Unassembled WGS sequence"/>
</dbReference>
<proteinExistence type="predicted"/>
<keyword evidence="1" id="KW-0812">Transmembrane</keyword>
<keyword evidence="1" id="KW-1133">Transmembrane helix</keyword>
<dbReference type="EMBL" id="JAAWVT010000005">
    <property type="protein sequence ID" value="NKG21491.1"/>
    <property type="molecule type" value="Genomic_DNA"/>
</dbReference>
<feature type="transmembrane region" description="Helical" evidence="1">
    <location>
        <begin position="123"/>
        <end position="143"/>
    </location>
</feature>
<dbReference type="RefSeq" id="WP_168152288.1">
    <property type="nucleotide sequence ID" value="NZ_JAAWVT010000005.1"/>
</dbReference>
<comment type="caution">
    <text evidence="2">The sequence shown here is derived from an EMBL/GenBank/DDBJ whole genome shotgun (WGS) entry which is preliminary data.</text>
</comment>
<accession>A0ABX1G7E8</accession>
<protein>
    <submittedName>
        <fullName evidence="2">Uncharacterized protein</fullName>
    </submittedName>
</protein>
<keyword evidence="1" id="KW-0472">Membrane</keyword>